<keyword evidence="1" id="KW-0812">Transmembrane</keyword>
<dbReference type="STRING" id="326475.AWB66_01908"/>
<reference evidence="3" key="1">
    <citation type="submission" date="2016-01" db="EMBL/GenBank/DDBJ databases">
        <authorList>
            <person name="Peeters Charlotte."/>
        </authorList>
    </citation>
    <scope>NUCLEOTIDE SEQUENCE</scope>
    <source>
        <strain evidence="3">LMG 22936</strain>
    </source>
</reference>
<dbReference type="RefSeq" id="WP_200818958.1">
    <property type="nucleotide sequence ID" value="NZ_FCNZ02000006.1"/>
</dbReference>
<accession>A0A158H0H3</accession>
<organism evidence="3 4">
    <name type="scientific">Caballeronia telluris</name>
    <dbReference type="NCBI Taxonomy" id="326475"/>
    <lineage>
        <taxon>Bacteria</taxon>
        <taxon>Pseudomonadati</taxon>
        <taxon>Pseudomonadota</taxon>
        <taxon>Betaproteobacteria</taxon>
        <taxon>Burkholderiales</taxon>
        <taxon>Burkholderiaceae</taxon>
        <taxon>Caballeronia</taxon>
    </lineage>
</organism>
<feature type="transmembrane region" description="Helical" evidence="1">
    <location>
        <begin position="150"/>
        <end position="169"/>
    </location>
</feature>
<keyword evidence="4" id="KW-1185">Reference proteome</keyword>
<feature type="transmembrane region" description="Helical" evidence="1">
    <location>
        <begin position="6"/>
        <end position="25"/>
    </location>
</feature>
<dbReference type="Proteomes" id="UP000054717">
    <property type="component" value="Unassembled WGS sequence"/>
</dbReference>
<dbReference type="EMBL" id="FCNZ02000006">
    <property type="protein sequence ID" value="SAL37359.1"/>
    <property type="molecule type" value="Genomic_DNA"/>
</dbReference>
<feature type="transmembrane region" description="Helical" evidence="1">
    <location>
        <begin position="93"/>
        <end position="112"/>
    </location>
</feature>
<feature type="domain" description="EamA" evidence="2">
    <location>
        <begin position="2"/>
        <end position="135"/>
    </location>
</feature>
<feature type="domain" description="EamA" evidence="2">
    <location>
        <begin position="152"/>
        <end position="285"/>
    </location>
</feature>
<proteinExistence type="predicted"/>
<feature type="transmembrane region" description="Helical" evidence="1">
    <location>
        <begin position="181"/>
        <end position="202"/>
    </location>
</feature>
<dbReference type="SUPFAM" id="SSF103481">
    <property type="entry name" value="Multidrug resistance efflux transporter EmrE"/>
    <property type="match status" value="1"/>
</dbReference>
<dbReference type="AlphaFoldDB" id="A0A158H0H3"/>
<gene>
    <name evidence="3" type="ORF">AWB66_01908</name>
</gene>
<name>A0A158H0H3_9BURK</name>
<sequence length="287" mass="28736">MGVTFGLLAAFFWGITDFLAGMSARRIGVRRAVFVSLCFGLVVVGTVFLSMPAARSQAFAAPASGWAGAVAAAVCTLFGSLTLSKGLSTGKAAIVAPIAMSYGAVTTLLSVLSGERLSALGVAGILICIGGVPLTALTREAPAVRHGAQTSPVFFAILAALLYGVGFFVQGRYALPTLGTTATLFVGYAFGAASLALLLTLSRGETWAAPPASAWPLLLAQSTASLAALGSFAIGASTGAVAVVTVLSTLSGGVTALLGLTLRAERLTALQWTGVAAVIAGAVVLRL</sequence>
<feature type="transmembrane region" description="Helical" evidence="1">
    <location>
        <begin position="118"/>
        <end position="138"/>
    </location>
</feature>
<feature type="transmembrane region" description="Helical" evidence="1">
    <location>
        <begin position="214"/>
        <end position="234"/>
    </location>
</feature>
<evidence type="ECO:0000313" key="4">
    <source>
        <dbReference type="Proteomes" id="UP000054717"/>
    </source>
</evidence>
<evidence type="ECO:0000259" key="2">
    <source>
        <dbReference type="Pfam" id="PF00892"/>
    </source>
</evidence>
<evidence type="ECO:0000256" key="1">
    <source>
        <dbReference type="SAM" id="Phobius"/>
    </source>
</evidence>
<feature type="transmembrane region" description="Helical" evidence="1">
    <location>
        <begin position="32"/>
        <end position="51"/>
    </location>
</feature>
<keyword evidence="1" id="KW-1133">Transmembrane helix</keyword>
<comment type="caution">
    <text evidence="3">The sequence shown here is derived from an EMBL/GenBank/DDBJ whole genome shotgun (WGS) entry which is preliminary data.</text>
</comment>
<dbReference type="Pfam" id="PF00892">
    <property type="entry name" value="EamA"/>
    <property type="match status" value="2"/>
</dbReference>
<keyword evidence="1" id="KW-0472">Membrane</keyword>
<feature type="transmembrane region" description="Helical" evidence="1">
    <location>
        <begin position="240"/>
        <end position="260"/>
    </location>
</feature>
<feature type="transmembrane region" description="Helical" evidence="1">
    <location>
        <begin position="63"/>
        <end position="81"/>
    </location>
</feature>
<dbReference type="GO" id="GO:0016020">
    <property type="term" value="C:membrane"/>
    <property type="evidence" value="ECO:0007669"/>
    <property type="project" value="InterPro"/>
</dbReference>
<protein>
    <submittedName>
        <fullName evidence="3">EamA-like transporter family protein</fullName>
    </submittedName>
</protein>
<dbReference type="InterPro" id="IPR000620">
    <property type="entry name" value="EamA_dom"/>
</dbReference>
<evidence type="ECO:0000313" key="3">
    <source>
        <dbReference type="EMBL" id="SAL37359.1"/>
    </source>
</evidence>
<dbReference type="InterPro" id="IPR037185">
    <property type="entry name" value="EmrE-like"/>
</dbReference>